<dbReference type="AlphaFoldDB" id="I4CDJ8"/>
<keyword evidence="3" id="KW-1185">Reference proteome</keyword>
<evidence type="ECO:0000313" key="3">
    <source>
        <dbReference type="Proteomes" id="UP000006055"/>
    </source>
</evidence>
<evidence type="ECO:0000313" key="2">
    <source>
        <dbReference type="EMBL" id="AFM27639.1"/>
    </source>
</evidence>
<dbReference type="Pfam" id="PF11322">
    <property type="entry name" value="DUF3124"/>
    <property type="match status" value="1"/>
</dbReference>
<dbReference type="InterPro" id="IPR021471">
    <property type="entry name" value="DUF3124"/>
</dbReference>
<dbReference type="PATRIC" id="fig|706587.4.peg.5692"/>
<dbReference type="RefSeq" id="WP_014812742.1">
    <property type="nucleotide sequence ID" value="NC_018025.1"/>
</dbReference>
<dbReference type="KEGG" id="dti:Desti_5028"/>
<dbReference type="HOGENOM" id="CLU_112039_3_0_7"/>
<evidence type="ECO:0000256" key="1">
    <source>
        <dbReference type="SAM" id="SignalP"/>
    </source>
</evidence>
<feature type="chain" id="PRO_5003687185" description="DUF3124 domain-containing protein" evidence="1">
    <location>
        <begin position="24"/>
        <end position="154"/>
    </location>
</feature>
<dbReference type="OrthoDB" id="283474at2"/>
<sequence length="154" mass="16763">MKSASYLIVLSIAVMCFACPVMAEPEMSSGQSVYVPVYSHIYGTPQSIPINLTALLSVRNTDPHKAVTIASVDYFDSQGKLINKALKKPFDLGPLATWEHIVPEMNTEGGSGANFIVRWNAAQDVNIPMIECVMITTRSGLGISFITRGKAIRE</sequence>
<gene>
    <name evidence="2" type="ordered locus">Desti_5028</name>
</gene>
<dbReference type="EMBL" id="CP003360">
    <property type="protein sequence ID" value="AFM27639.1"/>
    <property type="molecule type" value="Genomic_DNA"/>
</dbReference>
<reference evidence="3" key="1">
    <citation type="submission" date="2012-06" db="EMBL/GenBank/DDBJ databases">
        <title>Complete sequence of chromosome of Desulfomonile tiedjei DSM 6799.</title>
        <authorList>
            <person name="Lucas S."/>
            <person name="Copeland A."/>
            <person name="Lapidus A."/>
            <person name="Glavina del Rio T."/>
            <person name="Dalin E."/>
            <person name="Tice H."/>
            <person name="Bruce D."/>
            <person name="Goodwin L."/>
            <person name="Pitluck S."/>
            <person name="Peters L."/>
            <person name="Ovchinnikova G."/>
            <person name="Zeytun A."/>
            <person name="Lu M."/>
            <person name="Kyrpides N."/>
            <person name="Mavromatis K."/>
            <person name="Ivanova N."/>
            <person name="Brettin T."/>
            <person name="Detter J.C."/>
            <person name="Han C."/>
            <person name="Larimer F."/>
            <person name="Land M."/>
            <person name="Hauser L."/>
            <person name="Markowitz V."/>
            <person name="Cheng J.-F."/>
            <person name="Hugenholtz P."/>
            <person name="Woyke T."/>
            <person name="Wu D."/>
            <person name="Spring S."/>
            <person name="Schroeder M."/>
            <person name="Brambilla E."/>
            <person name="Klenk H.-P."/>
            <person name="Eisen J.A."/>
        </authorList>
    </citation>
    <scope>NUCLEOTIDE SEQUENCE [LARGE SCALE GENOMIC DNA]</scope>
    <source>
        <strain evidence="3">ATCC 49306 / DSM 6799 / DCB-1</strain>
    </source>
</reference>
<protein>
    <recommendedName>
        <fullName evidence="4">DUF3124 domain-containing protein</fullName>
    </recommendedName>
</protein>
<name>I4CDJ8_DESTA</name>
<accession>I4CDJ8</accession>
<feature type="signal peptide" evidence="1">
    <location>
        <begin position="1"/>
        <end position="23"/>
    </location>
</feature>
<dbReference type="eggNOG" id="ENOG5032TD0">
    <property type="taxonomic scope" value="Bacteria"/>
</dbReference>
<dbReference type="Proteomes" id="UP000006055">
    <property type="component" value="Chromosome"/>
</dbReference>
<evidence type="ECO:0008006" key="4">
    <source>
        <dbReference type="Google" id="ProtNLM"/>
    </source>
</evidence>
<keyword evidence="1" id="KW-0732">Signal</keyword>
<dbReference type="STRING" id="706587.Desti_5028"/>
<organism evidence="2 3">
    <name type="scientific">Desulfomonile tiedjei (strain ATCC 49306 / DSM 6799 / DCB-1)</name>
    <dbReference type="NCBI Taxonomy" id="706587"/>
    <lineage>
        <taxon>Bacteria</taxon>
        <taxon>Pseudomonadati</taxon>
        <taxon>Thermodesulfobacteriota</taxon>
        <taxon>Desulfomonilia</taxon>
        <taxon>Desulfomonilales</taxon>
        <taxon>Desulfomonilaceae</taxon>
        <taxon>Desulfomonile</taxon>
    </lineage>
</organism>
<proteinExistence type="predicted"/>